<dbReference type="SUPFAM" id="SSF47413">
    <property type="entry name" value="lambda repressor-like DNA-binding domains"/>
    <property type="match status" value="1"/>
</dbReference>
<evidence type="ECO:0000313" key="1">
    <source>
        <dbReference type="EMBL" id="DAF94488.1"/>
    </source>
</evidence>
<proteinExistence type="predicted"/>
<protein>
    <submittedName>
        <fullName evidence="1">Uncharacterized protein</fullName>
    </submittedName>
</protein>
<dbReference type="Gene3D" id="1.10.260.40">
    <property type="entry name" value="lambda repressor-like DNA-binding domains"/>
    <property type="match status" value="1"/>
</dbReference>
<accession>A0A8S5UJ30</accession>
<reference evidence="1" key="1">
    <citation type="journal article" date="2021" name="Proc. Natl. Acad. Sci. U.S.A.">
        <title>A Catalog of Tens of Thousands of Viruses from Human Metagenomes Reveals Hidden Associations with Chronic Diseases.</title>
        <authorList>
            <person name="Tisza M.J."/>
            <person name="Buck C.B."/>
        </authorList>
    </citation>
    <scope>NUCLEOTIDE SEQUENCE</scope>
    <source>
        <strain evidence="1">CtTDf8</strain>
    </source>
</reference>
<name>A0A8S5UJ30_9CAUD</name>
<dbReference type="InterPro" id="IPR010982">
    <property type="entry name" value="Lambda_DNA-bd_dom_sf"/>
</dbReference>
<dbReference type="GO" id="GO:0003677">
    <property type="term" value="F:DNA binding"/>
    <property type="evidence" value="ECO:0007669"/>
    <property type="project" value="InterPro"/>
</dbReference>
<organism evidence="1">
    <name type="scientific">Siphoviridae sp. ctTDf8</name>
    <dbReference type="NCBI Taxonomy" id="2825517"/>
    <lineage>
        <taxon>Viruses</taxon>
        <taxon>Duplodnaviria</taxon>
        <taxon>Heunggongvirae</taxon>
        <taxon>Uroviricota</taxon>
        <taxon>Caudoviricetes</taxon>
    </lineage>
</organism>
<dbReference type="EMBL" id="BK016093">
    <property type="protein sequence ID" value="DAF94488.1"/>
    <property type="molecule type" value="Genomic_DNA"/>
</dbReference>
<sequence>MSKFKERVKLLCKSNGLTQKFVSESTGHGQFFLNDVWLGKRAVSDRDMEMVASALSTTSAYLLGETDDPTPQDSDNKISTEDEELLALFKKLTSDKKETLKKLIEQMSEKE</sequence>